<gene>
    <name evidence="2" type="ORF">BHAOGJBA_0757</name>
</gene>
<feature type="region of interest" description="Disordered" evidence="1">
    <location>
        <begin position="519"/>
        <end position="562"/>
    </location>
</feature>
<feature type="compositionally biased region" description="Low complexity" evidence="1">
    <location>
        <begin position="461"/>
        <end position="476"/>
    </location>
</feature>
<evidence type="ECO:0000313" key="3">
    <source>
        <dbReference type="Proteomes" id="UP001055247"/>
    </source>
</evidence>
<organism evidence="2 3">
    <name type="scientific">Methylobacterium hispanicum</name>
    <dbReference type="NCBI Taxonomy" id="270350"/>
    <lineage>
        <taxon>Bacteria</taxon>
        <taxon>Pseudomonadati</taxon>
        <taxon>Pseudomonadota</taxon>
        <taxon>Alphaproteobacteria</taxon>
        <taxon>Hyphomicrobiales</taxon>
        <taxon>Methylobacteriaceae</taxon>
        <taxon>Methylobacterium</taxon>
    </lineage>
</organism>
<feature type="region of interest" description="Disordered" evidence="1">
    <location>
        <begin position="430"/>
        <end position="496"/>
    </location>
</feature>
<dbReference type="AlphaFoldDB" id="A0AAV4ZGA1"/>
<evidence type="ECO:0000313" key="2">
    <source>
        <dbReference type="EMBL" id="GJD87257.1"/>
    </source>
</evidence>
<accession>A0AAV4ZGA1</accession>
<dbReference type="Proteomes" id="UP001055247">
    <property type="component" value="Unassembled WGS sequence"/>
</dbReference>
<evidence type="ECO:0008006" key="4">
    <source>
        <dbReference type="Google" id="ProtNLM"/>
    </source>
</evidence>
<feature type="compositionally biased region" description="Low complexity" evidence="1">
    <location>
        <begin position="522"/>
        <end position="539"/>
    </location>
</feature>
<protein>
    <recommendedName>
        <fullName evidence="4">DNA-directed DNA polymerase family A palm domain-containing protein</fullName>
    </recommendedName>
</protein>
<dbReference type="RefSeq" id="WP_238229509.1">
    <property type="nucleotide sequence ID" value="NZ_BPQO01000002.1"/>
</dbReference>
<comment type="caution">
    <text evidence="2">The sequence shown here is derived from an EMBL/GenBank/DDBJ whole genome shotgun (WGS) entry which is preliminary data.</text>
</comment>
<sequence length="652" mass="71127">MHFVQGDDAPLSFAHLVPESALARLGIPRGRTRDDRAVQRAIIGQALVRHDGGGGRISYSRSGEWWKLDRYEGTPFGRSRVLGTVDALTDRGLLGSFRAKPGAHLAEEERDRLQSAFWATESLVEALRGEAVEHRRPRVPVLLRDENGDPMPLPRAQEVDRIVRKMERRNEAISGIGLSVDPAAVAKGLWRFSDHHWWALSDKGEWTCVLHQEFPHMVQMFARRSFDLHGRMYGPWSNLPAARRAELLLNGEAVCAKEPDWRCLHLDLAYAMCGARLDGDAYEVRGATGVRRGQLKMAVNAYMNAADRTATIRSLMLKRRETGKDGRPAWPRRMTWDQTAEVLSRIEERHEPIRAMFGSDAGVRLMRIDAEMAGQVMDACAKASIPCLPVHDSFSVPGRHEGFVKGVMGEVLERTRNKLSGTSTTTYPVVRLHYAPPGAGGPGAEPLGNASVEPRDRGAVEVPGPSGEAPSEPPVSTRTLAPAPSQDGPQASVAVSYPEPRTSTRILAHAVLAVPWPLQDVSSDPRTSTSEPTPEPTSRAGRTAPSTVSTSSDPRDPSPAIPDRLCPTLRLDMTTCHPAVVAIPAPHPHVIYDVDGTPVRGMPVMLRPMAQDLIAAGHDPYTPPVAPSPKVAPGLPSGIVPRAPWPYTAGIR</sequence>
<reference evidence="2" key="1">
    <citation type="journal article" date="2016" name="Front. Microbiol.">
        <title>Genome Sequence of the Piezophilic, Mesophilic Sulfate-Reducing Bacterium Desulfovibrio indicus J2T.</title>
        <authorList>
            <person name="Cao J."/>
            <person name="Maignien L."/>
            <person name="Shao Z."/>
            <person name="Alain K."/>
            <person name="Jebbar M."/>
        </authorList>
    </citation>
    <scope>NUCLEOTIDE SEQUENCE</scope>
    <source>
        <strain evidence="2">DSM 16372</strain>
    </source>
</reference>
<evidence type="ECO:0000256" key="1">
    <source>
        <dbReference type="SAM" id="MobiDB-lite"/>
    </source>
</evidence>
<proteinExistence type="predicted"/>
<name>A0AAV4ZGA1_9HYPH</name>
<reference evidence="2" key="2">
    <citation type="submission" date="2021-08" db="EMBL/GenBank/DDBJ databases">
        <authorList>
            <person name="Tani A."/>
            <person name="Ola A."/>
            <person name="Ogura Y."/>
            <person name="Katsura K."/>
            <person name="Hayashi T."/>
        </authorList>
    </citation>
    <scope>NUCLEOTIDE SEQUENCE</scope>
    <source>
        <strain evidence="2">DSM 16372</strain>
    </source>
</reference>
<dbReference type="EMBL" id="BPQO01000002">
    <property type="protein sequence ID" value="GJD87257.1"/>
    <property type="molecule type" value="Genomic_DNA"/>
</dbReference>
<keyword evidence="3" id="KW-1185">Reference proteome</keyword>